<dbReference type="Pfam" id="PF00990">
    <property type="entry name" value="GGDEF"/>
    <property type="match status" value="1"/>
</dbReference>
<dbReference type="InterPro" id="IPR013656">
    <property type="entry name" value="PAS_4"/>
</dbReference>
<dbReference type="PANTHER" id="PTHR46663:SF4">
    <property type="entry name" value="DIGUANYLATE CYCLASE DGCT-RELATED"/>
    <property type="match status" value="1"/>
</dbReference>
<dbReference type="InterPro" id="IPR000014">
    <property type="entry name" value="PAS"/>
</dbReference>
<dbReference type="InterPro" id="IPR052163">
    <property type="entry name" value="DGC-Regulatory_Protein"/>
</dbReference>
<organism evidence="7 8">
    <name type="scientific">Desulfomicrobium apsheronum</name>
    <dbReference type="NCBI Taxonomy" id="52560"/>
    <lineage>
        <taxon>Bacteria</taxon>
        <taxon>Pseudomonadati</taxon>
        <taxon>Thermodesulfobacteriota</taxon>
        <taxon>Desulfovibrionia</taxon>
        <taxon>Desulfovibrionales</taxon>
        <taxon>Desulfomicrobiaceae</taxon>
        <taxon>Desulfomicrobium</taxon>
    </lineage>
</organism>
<dbReference type="PROSITE" id="PS50112">
    <property type="entry name" value="PAS"/>
    <property type="match status" value="1"/>
</dbReference>
<dbReference type="OrthoDB" id="5460745at2"/>
<dbReference type="CDD" id="cd00130">
    <property type="entry name" value="PAS"/>
    <property type="match status" value="2"/>
</dbReference>
<name>A0A1I3VV39_9BACT</name>
<dbReference type="EMBL" id="FORX01000011">
    <property type="protein sequence ID" value="SFJ99105.1"/>
    <property type="molecule type" value="Genomic_DNA"/>
</dbReference>
<dbReference type="InterPro" id="IPR013655">
    <property type="entry name" value="PAS_fold_3"/>
</dbReference>
<dbReference type="STRING" id="52560.SAMN04488082_11161"/>
<dbReference type="Gene3D" id="3.30.70.270">
    <property type="match status" value="1"/>
</dbReference>
<dbReference type="SMART" id="SM00091">
    <property type="entry name" value="PAS"/>
    <property type="match status" value="2"/>
</dbReference>
<dbReference type="PROSITE" id="PS50887">
    <property type="entry name" value="GGDEF"/>
    <property type="match status" value="1"/>
</dbReference>
<dbReference type="SMART" id="SM00448">
    <property type="entry name" value="REC"/>
    <property type="match status" value="1"/>
</dbReference>
<dbReference type="SMART" id="SM00086">
    <property type="entry name" value="PAC"/>
    <property type="match status" value="2"/>
</dbReference>
<reference evidence="8" key="1">
    <citation type="submission" date="2016-10" db="EMBL/GenBank/DDBJ databases">
        <authorList>
            <person name="Varghese N."/>
            <person name="Submissions S."/>
        </authorList>
    </citation>
    <scope>NUCLEOTIDE SEQUENCE [LARGE SCALE GENOMIC DNA]</scope>
    <source>
        <strain evidence="8">DSM 5918</strain>
    </source>
</reference>
<evidence type="ECO:0000313" key="8">
    <source>
        <dbReference type="Proteomes" id="UP000198635"/>
    </source>
</evidence>
<dbReference type="Proteomes" id="UP000198635">
    <property type="component" value="Unassembled WGS sequence"/>
</dbReference>
<dbReference type="InterPro" id="IPR001789">
    <property type="entry name" value="Sig_transdc_resp-reg_receiver"/>
</dbReference>
<keyword evidence="1" id="KW-0597">Phosphoprotein</keyword>
<dbReference type="Gene3D" id="3.30.450.20">
    <property type="entry name" value="PAS domain"/>
    <property type="match status" value="2"/>
</dbReference>
<dbReference type="InterPro" id="IPR001610">
    <property type="entry name" value="PAC"/>
</dbReference>
<dbReference type="PROSITE" id="PS50110">
    <property type="entry name" value="RESPONSE_REGULATORY"/>
    <property type="match status" value="1"/>
</dbReference>
<dbReference type="InterPro" id="IPR011006">
    <property type="entry name" value="CheY-like_superfamily"/>
</dbReference>
<evidence type="ECO:0000259" key="4">
    <source>
        <dbReference type="PROSITE" id="PS50112"/>
    </source>
</evidence>
<accession>A0A1I3VV39</accession>
<dbReference type="Pfam" id="PF08447">
    <property type="entry name" value="PAS_3"/>
    <property type="match status" value="1"/>
</dbReference>
<dbReference type="RefSeq" id="WP_092375605.1">
    <property type="nucleotide sequence ID" value="NZ_FORX01000011.1"/>
</dbReference>
<feature type="domain" description="PAS" evidence="4">
    <location>
        <begin position="262"/>
        <end position="307"/>
    </location>
</feature>
<evidence type="ECO:0000313" key="7">
    <source>
        <dbReference type="EMBL" id="SFJ99105.1"/>
    </source>
</evidence>
<evidence type="ECO:0000259" key="6">
    <source>
        <dbReference type="PROSITE" id="PS50887"/>
    </source>
</evidence>
<dbReference type="NCBIfam" id="TIGR00254">
    <property type="entry name" value="GGDEF"/>
    <property type="match status" value="1"/>
</dbReference>
<dbReference type="PANTHER" id="PTHR46663">
    <property type="entry name" value="DIGUANYLATE CYCLASE DGCT-RELATED"/>
    <property type="match status" value="1"/>
</dbReference>
<evidence type="ECO:0000259" key="5">
    <source>
        <dbReference type="PROSITE" id="PS50113"/>
    </source>
</evidence>
<dbReference type="SUPFAM" id="SSF55073">
    <property type="entry name" value="Nucleotide cyclase"/>
    <property type="match status" value="1"/>
</dbReference>
<dbReference type="GO" id="GO:0000160">
    <property type="term" value="P:phosphorelay signal transduction system"/>
    <property type="evidence" value="ECO:0007669"/>
    <property type="project" value="InterPro"/>
</dbReference>
<dbReference type="Pfam" id="PF08448">
    <property type="entry name" value="PAS_4"/>
    <property type="match status" value="1"/>
</dbReference>
<dbReference type="NCBIfam" id="TIGR00229">
    <property type="entry name" value="sensory_box"/>
    <property type="match status" value="1"/>
</dbReference>
<dbReference type="InterPro" id="IPR000160">
    <property type="entry name" value="GGDEF_dom"/>
</dbReference>
<feature type="coiled-coil region" evidence="2">
    <location>
        <begin position="380"/>
        <end position="407"/>
    </location>
</feature>
<evidence type="ECO:0000256" key="2">
    <source>
        <dbReference type="SAM" id="Coils"/>
    </source>
</evidence>
<evidence type="ECO:0000259" key="3">
    <source>
        <dbReference type="PROSITE" id="PS50110"/>
    </source>
</evidence>
<dbReference type="InterPro" id="IPR043128">
    <property type="entry name" value="Rev_trsase/Diguanyl_cyclase"/>
</dbReference>
<dbReference type="PROSITE" id="PS50113">
    <property type="entry name" value="PAC"/>
    <property type="match status" value="2"/>
</dbReference>
<dbReference type="FunFam" id="3.30.70.270:FF:000001">
    <property type="entry name" value="Diguanylate cyclase domain protein"/>
    <property type="match status" value="1"/>
</dbReference>
<dbReference type="SUPFAM" id="SSF52172">
    <property type="entry name" value="CheY-like"/>
    <property type="match status" value="1"/>
</dbReference>
<dbReference type="InterPro" id="IPR029787">
    <property type="entry name" value="Nucleotide_cyclase"/>
</dbReference>
<gene>
    <name evidence="7" type="ORF">SAMN04488082_11161</name>
</gene>
<feature type="domain" description="GGDEF" evidence="6">
    <location>
        <begin position="435"/>
        <end position="562"/>
    </location>
</feature>
<sequence length="562" mass="63542">MTCTTLFVDDDQAVLDSIRTNLHSKFSIVTATDPREIIPALEAGKRFAVVVSDFKMPGMDGITFLSRVKDLDPDSARIMLTGHADIKAASKAVNEGNLLRFLIKPCSLQDITNSVYAGLEHHKIATSERELRQRMEMVIHGTASGTWDMNVQKGEMSVNETWQGLLGHTDHKPSRIKLHQAQRMMHPEERRIFSNALRSHLHGLTPHFTCDVRLRHRSDAWRWMRICGKITGRDEAGKPLRMSGIMTDIHEDKLTKQALTDQISFLDEMIDAFPYPVFVKSADAKFASVNCAYERFFGVRRAEIVGKAASDLGHLPKAPNVDFKTEYQRIVREFGASHHEVTFSAPDGQTRHCLHWSHAFRHEETGVQGLVGTIVDISEQKLVERELAEKNRKLADSEAKLKQLSLTDELTGLGNRRFFKGRIREALSLSMRHGHPLSLMMADLDHFKFVNDVFGHNAGDLVLQGFAKILRTICRKEDTPCRSGGEEFMIILPMTSVQEAEMLGSRICHAMRENDFLGNGAPVTVSIGVTQYERNESYQTFLERVDQSLYRAKKQGRDRVCS</sequence>
<dbReference type="AlphaFoldDB" id="A0A1I3VV39"/>
<feature type="domain" description="Response regulatory" evidence="3">
    <location>
        <begin position="4"/>
        <end position="119"/>
    </location>
</feature>
<keyword evidence="2" id="KW-0175">Coiled coil</keyword>
<dbReference type="CDD" id="cd01949">
    <property type="entry name" value="GGDEF"/>
    <property type="match status" value="1"/>
</dbReference>
<proteinExistence type="predicted"/>
<feature type="domain" description="PAC" evidence="5">
    <location>
        <begin position="337"/>
        <end position="389"/>
    </location>
</feature>
<evidence type="ECO:0000256" key="1">
    <source>
        <dbReference type="PROSITE-ProRule" id="PRU00169"/>
    </source>
</evidence>
<dbReference type="SUPFAM" id="SSF55785">
    <property type="entry name" value="PYP-like sensor domain (PAS domain)"/>
    <property type="match status" value="2"/>
</dbReference>
<feature type="domain" description="PAC" evidence="5">
    <location>
        <begin position="208"/>
        <end position="261"/>
    </location>
</feature>
<dbReference type="Pfam" id="PF00072">
    <property type="entry name" value="Response_reg"/>
    <property type="match status" value="1"/>
</dbReference>
<dbReference type="GO" id="GO:0003824">
    <property type="term" value="F:catalytic activity"/>
    <property type="evidence" value="ECO:0007669"/>
    <property type="project" value="UniProtKB-ARBA"/>
</dbReference>
<dbReference type="InterPro" id="IPR000700">
    <property type="entry name" value="PAS-assoc_C"/>
</dbReference>
<dbReference type="SMART" id="SM00267">
    <property type="entry name" value="GGDEF"/>
    <property type="match status" value="1"/>
</dbReference>
<feature type="modified residue" description="4-aspartylphosphate" evidence="1">
    <location>
        <position position="53"/>
    </location>
</feature>
<keyword evidence="8" id="KW-1185">Reference proteome</keyword>
<dbReference type="CDD" id="cd17569">
    <property type="entry name" value="REC_HupR-like"/>
    <property type="match status" value="1"/>
</dbReference>
<protein>
    <submittedName>
        <fullName evidence="7">PAS domain S-box-containing protein/diguanylate cyclase (GGDEF) domain-containing protein</fullName>
    </submittedName>
</protein>
<dbReference type="InterPro" id="IPR035965">
    <property type="entry name" value="PAS-like_dom_sf"/>
</dbReference>
<dbReference type="Gene3D" id="3.40.50.2300">
    <property type="match status" value="1"/>
</dbReference>